<dbReference type="AlphaFoldDB" id="A0A0G0Q7I3"/>
<protein>
    <submittedName>
        <fullName evidence="4">DegT/DnrJ/EryC1/StrS aminotransferase</fullName>
    </submittedName>
</protein>
<feature type="modified residue" description="N6-(pyridoxal phosphate)lysine" evidence="2">
    <location>
        <position position="137"/>
    </location>
</feature>
<dbReference type="PANTHER" id="PTHR30244:SF34">
    <property type="entry name" value="DTDP-4-AMINO-4,6-DIDEOXYGALACTOSE TRANSAMINASE"/>
    <property type="match status" value="1"/>
</dbReference>
<comment type="similarity">
    <text evidence="3">Belongs to the DegT/DnrJ/EryC1 family.</text>
</comment>
<evidence type="ECO:0000313" key="5">
    <source>
        <dbReference type="Proteomes" id="UP000034799"/>
    </source>
</evidence>
<gene>
    <name evidence="4" type="ORF">UT34_C0001G0450</name>
</gene>
<dbReference type="InterPro" id="IPR015421">
    <property type="entry name" value="PyrdxlP-dep_Trfase_major"/>
</dbReference>
<dbReference type="Gene3D" id="3.40.640.10">
    <property type="entry name" value="Type I PLP-dependent aspartate aminotransferase-like (Major domain)"/>
    <property type="match status" value="1"/>
</dbReference>
<feature type="active site" description="Proton acceptor" evidence="1">
    <location>
        <position position="137"/>
    </location>
</feature>
<keyword evidence="2 3" id="KW-0663">Pyridoxal phosphate</keyword>
<evidence type="ECO:0000313" key="4">
    <source>
        <dbReference type="EMBL" id="KKR06410.1"/>
    </source>
</evidence>
<evidence type="ECO:0000256" key="1">
    <source>
        <dbReference type="PIRSR" id="PIRSR000390-1"/>
    </source>
</evidence>
<dbReference type="PIRSF" id="PIRSF000390">
    <property type="entry name" value="PLP_StrS"/>
    <property type="match status" value="1"/>
</dbReference>
<dbReference type="Gene3D" id="3.90.1150.10">
    <property type="entry name" value="Aspartate Aminotransferase, domain 1"/>
    <property type="match status" value="1"/>
</dbReference>
<keyword evidence="4" id="KW-0808">Transferase</keyword>
<evidence type="ECO:0000256" key="3">
    <source>
        <dbReference type="RuleBase" id="RU004508"/>
    </source>
</evidence>
<dbReference type="GO" id="GO:0008483">
    <property type="term" value="F:transaminase activity"/>
    <property type="evidence" value="ECO:0007669"/>
    <property type="project" value="UniProtKB-KW"/>
</dbReference>
<name>A0A0G0Q7I3_9BACT</name>
<dbReference type="EMBL" id="LBWK01000001">
    <property type="protein sequence ID" value="KKR06410.1"/>
    <property type="molecule type" value="Genomic_DNA"/>
</dbReference>
<dbReference type="InterPro" id="IPR000653">
    <property type="entry name" value="DegT/StrS_aminotransferase"/>
</dbReference>
<accession>A0A0G0Q7I3</accession>
<dbReference type="InterPro" id="IPR015424">
    <property type="entry name" value="PyrdxlP-dep_Trfase"/>
</dbReference>
<dbReference type="STRING" id="1619100.UT34_C0001G0450"/>
<dbReference type="GO" id="GO:0000271">
    <property type="term" value="P:polysaccharide biosynthetic process"/>
    <property type="evidence" value="ECO:0007669"/>
    <property type="project" value="TreeGrafter"/>
</dbReference>
<reference evidence="4 5" key="1">
    <citation type="journal article" date="2015" name="Nature">
        <title>rRNA introns, odd ribosomes, and small enigmatic genomes across a large radiation of phyla.</title>
        <authorList>
            <person name="Brown C.T."/>
            <person name="Hug L.A."/>
            <person name="Thomas B.C."/>
            <person name="Sharon I."/>
            <person name="Castelle C.J."/>
            <person name="Singh A."/>
            <person name="Wilkins M.J."/>
            <person name="Williams K.H."/>
            <person name="Banfield J.F."/>
        </authorList>
    </citation>
    <scope>NUCLEOTIDE SEQUENCE [LARGE SCALE GENOMIC DNA]</scope>
</reference>
<dbReference type="InterPro" id="IPR015422">
    <property type="entry name" value="PyrdxlP-dep_Trfase_small"/>
</dbReference>
<dbReference type="Proteomes" id="UP000034799">
    <property type="component" value="Unassembled WGS sequence"/>
</dbReference>
<sequence>MEKYHCKKVYLFSNARSAEYVFLKSLNLPLNSEVLVQAFTCNAVINPILWLKHTPVYIDIKSDTFNMDPESLRNRMGEDAKVLIIQHTFGKEAQTDDLASLAKEKDLLVLEDCAHSLGNKELGVSGDAAIVSFGIEKILSTRVGGALLVNNEKLISNLDKEYSGIRQMPFIEVFLWLLNPILWRALRKLGLLQTPLALLLNKIGVLNMGFYRSETKGLKPRQYARRLPDALSRVVNDQLEGISENLNHRREISDIYSSALNVPQFKSVSAVRFPLIIKDMQVLDRVKKALYHKDIYIGDWYHPLIYPASTNIESMGYRWGECPVAEDSSRHVINLPTGKGITKEGALEIAKSILSVMKSV</sequence>
<organism evidence="4 5">
    <name type="scientific">candidate division WS6 bacterium GW2011_GWF2_39_15</name>
    <dbReference type="NCBI Taxonomy" id="1619100"/>
    <lineage>
        <taxon>Bacteria</taxon>
        <taxon>Candidatus Dojkabacteria</taxon>
    </lineage>
</organism>
<dbReference type="PANTHER" id="PTHR30244">
    <property type="entry name" value="TRANSAMINASE"/>
    <property type="match status" value="1"/>
</dbReference>
<dbReference type="SUPFAM" id="SSF53383">
    <property type="entry name" value="PLP-dependent transferases"/>
    <property type="match status" value="1"/>
</dbReference>
<keyword evidence="4" id="KW-0032">Aminotransferase</keyword>
<comment type="caution">
    <text evidence="4">The sequence shown here is derived from an EMBL/GenBank/DDBJ whole genome shotgun (WGS) entry which is preliminary data.</text>
</comment>
<evidence type="ECO:0000256" key="2">
    <source>
        <dbReference type="PIRSR" id="PIRSR000390-2"/>
    </source>
</evidence>
<dbReference type="GO" id="GO:0030170">
    <property type="term" value="F:pyridoxal phosphate binding"/>
    <property type="evidence" value="ECO:0007669"/>
    <property type="project" value="TreeGrafter"/>
</dbReference>
<proteinExistence type="inferred from homology"/>
<dbReference type="Pfam" id="PF01041">
    <property type="entry name" value="DegT_DnrJ_EryC1"/>
    <property type="match status" value="1"/>
</dbReference>